<feature type="region of interest" description="Disordered" evidence="1">
    <location>
        <begin position="559"/>
        <end position="584"/>
    </location>
</feature>
<gene>
    <name evidence="2" type="ORF">Cvel_29166</name>
</gene>
<accession>A0A0G4HMH7</accession>
<dbReference type="EMBL" id="CDMZ01003179">
    <property type="protein sequence ID" value="CEM45402.1"/>
    <property type="molecule type" value="Genomic_DNA"/>
</dbReference>
<dbReference type="PhylomeDB" id="A0A0G4HMH7"/>
<dbReference type="VEuPathDB" id="CryptoDB:Cvel_29166"/>
<feature type="region of interest" description="Disordered" evidence="1">
    <location>
        <begin position="751"/>
        <end position="778"/>
    </location>
</feature>
<evidence type="ECO:0000256" key="1">
    <source>
        <dbReference type="SAM" id="MobiDB-lite"/>
    </source>
</evidence>
<dbReference type="GO" id="GO:0006508">
    <property type="term" value="P:proteolysis"/>
    <property type="evidence" value="ECO:0007669"/>
    <property type="project" value="InterPro"/>
</dbReference>
<proteinExistence type="predicted"/>
<feature type="compositionally biased region" description="Acidic residues" evidence="1">
    <location>
        <begin position="564"/>
        <end position="573"/>
    </location>
</feature>
<name>A0A0G4HMH7_9ALVE</name>
<dbReference type="AlphaFoldDB" id="A0A0G4HMH7"/>
<evidence type="ECO:0000313" key="2">
    <source>
        <dbReference type="EMBL" id="CEM45402.1"/>
    </source>
</evidence>
<protein>
    <submittedName>
        <fullName evidence="2">Uncharacterized protein</fullName>
    </submittedName>
</protein>
<sequence>MANTSGGSAGGASGIQTIKLPDLLWVNPFECKVSFTTVLLSKDENLKAIFRKEFRLWKESHKATAEYMLAAKHVPDKADQVSLWKLSLLRGLRKDPDLVHEVSVAVGEGKECAELLEAISDVATEKKEIGAKSSREKLLALRRNLGKEDIVSAVGRLKKCLRDGGKAGYTAPDDLKKRALENVLTKFEYTDTSEKAAKKHDKKIAALTYDEILPFVERKVEAAELLAVKVAIEGQGSPSSSSRPHHEYGAAASGFLNGPWAAPSQFQSSRWGGAGASEKAGSGRFVRATLRNAEKRGWEFGGETDEVRVVTSVESFVGVTGEDDGEMIADSGASKSLVPPSFDRYVVSYADQAVSFRLASDAAPLSVRGVKTFHLPFVDEWGGVRIVSEEGCSHESIGRPLFACGRRKLSLPGEESPSKPGWVWLKDVHGERFRSPVDQTGNVPILRLTKVEEAVVAANVCPSVSPCPLRQSALSGQAEISPENRSHLLFVLHSRLGHATRQRLEATLKEKGVGVQFSMKECKEVRDTCKACRVMNFRRRKLKRRGAVARTRILKRSRKGDESSVCEDDEEKEPEPAGPGGQFNADIYHDLKDMKRKGIGGFRYVSRSLPFYLWPVFIPRIANSLNEVVHGSTGLSPNCALFGVRSGVPLVAPGDVVRLSDPSRHQRFVAGGPVEKSERALFGGVISLQSVSVLIRRGRQWRPLRVHPSHIQIESWLGVERIDFDEDGRSDVVAERETDSVVGRGSVWVGWGEEDNRSDADNAETGGEASDENVSHPVRQLPRSLRGVRVPRLQGVLTRWSDGALFPGQIVREGEKQVRSITAAWLKQRDDGSFFPAELETVTRQIYPERSSTVKRSPKQLYLSSFFRQ</sequence>
<dbReference type="InterPro" id="IPR001969">
    <property type="entry name" value="Aspartic_peptidase_AS"/>
</dbReference>
<reference evidence="2" key="1">
    <citation type="submission" date="2014-11" db="EMBL/GenBank/DDBJ databases">
        <authorList>
            <person name="Otto D Thomas"/>
            <person name="Naeem Raeece"/>
        </authorList>
    </citation>
    <scope>NUCLEOTIDE SEQUENCE</scope>
</reference>
<dbReference type="PROSITE" id="PS00141">
    <property type="entry name" value="ASP_PROTEASE"/>
    <property type="match status" value="1"/>
</dbReference>
<organism evidence="2">
    <name type="scientific">Chromera velia CCMP2878</name>
    <dbReference type="NCBI Taxonomy" id="1169474"/>
    <lineage>
        <taxon>Eukaryota</taxon>
        <taxon>Sar</taxon>
        <taxon>Alveolata</taxon>
        <taxon>Colpodellida</taxon>
        <taxon>Chromeraceae</taxon>
        <taxon>Chromera</taxon>
    </lineage>
</organism>
<dbReference type="GO" id="GO:0004190">
    <property type="term" value="F:aspartic-type endopeptidase activity"/>
    <property type="evidence" value="ECO:0007669"/>
    <property type="project" value="InterPro"/>
</dbReference>